<keyword evidence="2" id="KW-0255">Endonuclease</keyword>
<protein>
    <submittedName>
        <fullName evidence="2">Restriction endonuclease Eco57I</fullName>
        <ecNumber evidence="2">6.3.2.-</ecNumber>
    </submittedName>
</protein>
<keyword evidence="2" id="KW-0540">Nuclease</keyword>
<evidence type="ECO:0000259" key="1">
    <source>
        <dbReference type="Pfam" id="PF13979"/>
    </source>
</evidence>
<dbReference type="AlphaFoldDB" id="A0A3S4I312"/>
<keyword evidence="2" id="KW-0436">Ligase</keyword>
<dbReference type="InterPro" id="IPR025725">
    <property type="entry name" value="SopA-like_cat"/>
</dbReference>
<keyword evidence="2" id="KW-0378">Hydrolase</keyword>
<dbReference type="EC" id="6.3.2.-" evidence="2"/>
<dbReference type="Gene3D" id="1.10.4140.10">
    <property type="entry name" value="effector protein (NleL)"/>
    <property type="match status" value="1"/>
</dbReference>
<feature type="domain" description="E3 ubiquitin-protein ligase SopA-like catalytic" evidence="1">
    <location>
        <begin position="27"/>
        <end position="148"/>
    </location>
</feature>
<evidence type="ECO:0000313" key="3">
    <source>
        <dbReference type="Proteomes" id="UP000269208"/>
    </source>
</evidence>
<evidence type="ECO:0000313" key="2">
    <source>
        <dbReference type="EMBL" id="VEB57673.1"/>
    </source>
</evidence>
<organism evidence="2 3">
    <name type="scientific">Salmonella enterica I</name>
    <dbReference type="NCBI Taxonomy" id="59201"/>
    <lineage>
        <taxon>Bacteria</taxon>
        <taxon>Pseudomonadati</taxon>
        <taxon>Pseudomonadota</taxon>
        <taxon>Gammaproteobacteria</taxon>
        <taxon>Enterobacterales</taxon>
        <taxon>Enterobacteriaceae</taxon>
        <taxon>Salmonella</taxon>
    </lineage>
</organism>
<name>A0A3S4I312_SALET</name>
<reference evidence="2 3" key="1">
    <citation type="submission" date="2018-12" db="EMBL/GenBank/DDBJ databases">
        <authorList>
            <consortium name="Pathogen Informatics"/>
        </authorList>
    </citation>
    <scope>NUCLEOTIDE SEQUENCE [LARGE SCALE GENOMIC DNA]</scope>
    <source>
        <strain evidence="2 3">NCTC6754</strain>
    </source>
</reference>
<sequence>MFLAAFNQQATQRRFGELIDIILSTEEHGELNQQFIAATNQKHSTVKLIDDASVSRLATIFDPLLPEGKLSPAHYQHILSAYHLTDATPQKQAETLFCLSTAFARYSSSAIFGTEHDSPPALRGYAEALMQKAWELSPAIFPSSEQFYRLVRPFSRPPWRLYLYQRCGG</sequence>
<proteinExistence type="predicted"/>
<dbReference type="GO" id="GO:0004519">
    <property type="term" value="F:endonuclease activity"/>
    <property type="evidence" value="ECO:0007669"/>
    <property type="project" value="UniProtKB-KW"/>
</dbReference>
<dbReference type="EMBL" id="LR134190">
    <property type="protein sequence ID" value="VEB57673.1"/>
    <property type="molecule type" value="Genomic_DNA"/>
</dbReference>
<dbReference type="InterPro" id="IPR038270">
    <property type="entry name" value="SopA-like_catalytic_sf"/>
</dbReference>
<dbReference type="GO" id="GO:0016874">
    <property type="term" value="F:ligase activity"/>
    <property type="evidence" value="ECO:0007669"/>
    <property type="project" value="UniProtKB-KW"/>
</dbReference>
<dbReference type="Pfam" id="PF13979">
    <property type="entry name" value="SopA_C"/>
    <property type="match status" value="1"/>
</dbReference>
<dbReference type="GO" id="GO:0004842">
    <property type="term" value="F:ubiquitin-protein transferase activity"/>
    <property type="evidence" value="ECO:0007669"/>
    <property type="project" value="InterPro"/>
</dbReference>
<dbReference type="GO" id="GO:0016567">
    <property type="term" value="P:protein ubiquitination"/>
    <property type="evidence" value="ECO:0007669"/>
    <property type="project" value="InterPro"/>
</dbReference>
<accession>A0A3S4I312</accession>
<gene>
    <name evidence="2" type="primary">sopA_1</name>
    <name evidence="2" type="ORF">NCTC6754_05010</name>
</gene>
<dbReference type="Proteomes" id="UP000269208">
    <property type="component" value="Chromosome"/>
</dbReference>